<evidence type="ECO:0000313" key="5">
    <source>
        <dbReference type="RefSeq" id="XP_013383222.1"/>
    </source>
</evidence>
<dbReference type="Proteomes" id="UP000085678">
    <property type="component" value="Unplaced"/>
</dbReference>
<organism evidence="1 2">
    <name type="scientific">Lingula anatina</name>
    <name type="common">Brachiopod</name>
    <name type="synonym">Lingula unguis</name>
    <dbReference type="NCBI Taxonomy" id="7574"/>
    <lineage>
        <taxon>Eukaryota</taxon>
        <taxon>Metazoa</taxon>
        <taxon>Spiralia</taxon>
        <taxon>Lophotrochozoa</taxon>
        <taxon>Brachiopoda</taxon>
        <taxon>Linguliformea</taxon>
        <taxon>Lingulata</taxon>
        <taxon>Lingulida</taxon>
        <taxon>Linguloidea</taxon>
        <taxon>Lingulidae</taxon>
        <taxon>Lingula</taxon>
    </lineage>
</organism>
<dbReference type="GO" id="GO:0006914">
    <property type="term" value="P:autophagy"/>
    <property type="evidence" value="ECO:0007669"/>
    <property type="project" value="TreeGrafter"/>
</dbReference>
<evidence type="ECO:0000313" key="2">
    <source>
        <dbReference type="RefSeq" id="XP_013383219.1"/>
    </source>
</evidence>
<dbReference type="GO" id="GO:0005085">
    <property type="term" value="F:guanyl-nucleotide exchange factor activity"/>
    <property type="evidence" value="ECO:0007669"/>
    <property type="project" value="InterPro"/>
</dbReference>
<dbReference type="OrthoDB" id="10252077at2759"/>
<dbReference type="GO" id="GO:0005776">
    <property type="term" value="C:autophagosome"/>
    <property type="evidence" value="ECO:0007669"/>
    <property type="project" value="TreeGrafter"/>
</dbReference>
<dbReference type="RefSeq" id="XP_013383222.1">
    <property type="nucleotide sequence ID" value="XM_013527768.1"/>
</dbReference>
<dbReference type="KEGG" id="lak:106153716"/>
<dbReference type="PROSITE" id="PS51835">
    <property type="entry name" value="DENN_C9ORF72"/>
    <property type="match status" value="1"/>
</dbReference>
<dbReference type="Pfam" id="PF15019">
    <property type="entry name" value="C9orf72-like"/>
    <property type="match status" value="1"/>
</dbReference>
<dbReference type="STRING" id="7574.A0A1S3HDQ0"/>
<dbReference type="RefSeq" id="XP_013383220.1">
    <property type="nucleotide sequence ID" value="XM_013527766.1"/>
</dbReference>
<evidence type="ECO:0000313" key="1">
    <source>
        <dbReference type="Proteomes" id="UP000085678"/>
    </source>
</evidence>
<accession>A0A1S3HDQ0</accession>
<dbReference type="PANTHER" id="PTHR31855">
    <property type="entry name" value="GUANINE NUCLEOTIDE EXCHANGE C9ORF72"/>
    <property type="match status" value="1"/>
</dbReference>
<dbReference type="RefSeq" id="XP_013383221.1">
    <property type="nucleotide sequence ID" value="XM_013527767.1"/>
</dbReference>
<gene>
    <name evidence="2 3 4 5" type="primary">LOC106153716</name>
</gene>
<dbReference type="GO" id="GO:0005768">
    <property type="term" value="C:endosome"/>
    <property type="evidence" value="ECO:0007669"/>
    <property type="project" value="TreeGrafter"/>
</dbReference>
<dbReference type="GO" id="GO:0006897">
    <property type="term" value="P:endocytosis"/>
    <property type="evidence" value="ECO:0007669"/>
    <property type="project" value="TreeGrafter"/>
</dbReference>
<keyword evidence="1" id="KW-1185">Reference proteome</keyword>
<dbReference type="InterPro" id="IPR027819">
    <property type="entry name" value="C9orf72"/>
</dbReference>
<proteinExistence type="predicted"/>
<dbReference type="RefSeq" id="XP_013383219.1">
    <property type="nucleotide sequence ID" value="XM_013527765.1"/>
</dbReference>
<dbReference type="AlphaFoldDB" id="A0A1S3HDQ0"/>
<sequence>MTSTERTVGMADTFKDCDTKSMEDIDEEMESLSIKPSEDESELIVDGFMVSGTFTDVASNQCRTPVIPSFEESSDTLVEGPDSRAISPVGHSLTATKLKVSSSNLIQAVVLSLWDNIVGPRILHVWKGEACNETVETFKYLSIYTLNGEICRDLTCGGIDTKFYVMSRRKLCVLALIFGAKGKCGPSVHCLSVVMSSNDLQKYVTWQRTLHAWLKRRIAVLRVLMEKDEYDKGIHFLNASINKTMRMLQSLQLDGLPSCIKLEDTYFYNEDSSKDFLLRKSITSHLMTCGRSVVTGTVDSEINKMVSTLALFNTSAERQCSRFCSHERNWPYHHDLCVQGWLPPSYNLRQSVLDKIPLGEMQCAEYPTSIIDVKTHEVRQTLPVNEHHTRRHDFLSQEVTHPYSKHDVKYPEKNILDNLQYPENLVHRFMKELFAIPVGLRLSFIQLFIRTIERKALVLIKSAEVDSDQGRSAPKTNPRKLRQDLGLQLEGDFRIVLAMAEKLKPGIYTYLLGDSLNHELARNISLYSV</sequence>
<evidence type="ECO:0000313" key="3">
    <source>
        <dbReference type="RefSeq" id="XP_013383220.1"/>
    </source>
</evidence>
<name>A0A1S3HDQ0_LINAN</name>
<dbReference type="GeneID" id="106153716"/>
<evidence type="ECO:0000313" key="4">
    <source>
        <dbReference type="RefSeq" id="XP_013383221.1"/>
    </source>
</evidence>
<reference evidence="2 3" key="1">
    <citation type="submission" date="2025-04" db="UniProtKB">
        <authorList>
            <consortium name="RefSeq"/>
        </authorList>
    </citation>
    <scope>IDENTIFICATION</scope>
    <source>
        <tissue evidence="2 3">Gonads</tissue>
    </source>
</reference>
<dbReference type="PANTHER" id="PTHR31855:SF2">
    <property type="entry name" value="GUANINE NUCLEOTIDE EXCHANGE FACTOR C9ORF72"/>
    <property type="match status" value="1"/>
</dbReference>
<protein>
    <submittedName>
        <fullName evidence="2 3">Guanine nucleotide exchange C9orf72 isoform X1</fullName>
    </submittedName>
</protein>